<evidence type="ECO:0000313" key="2">
    <source>
        <dbReference type="Proteomes" id="UP000490821"/>
    </source>
</evidence>
<dbReference type="AlphaFoldDB" id="A0A829ZB66"/>
<dbReference type="EMBL" id="BLMI01000029">
    <property type="protein sequence ID" value="GFI40194.1"/>
    <property type="molecule type" value="Genomic_DNA"/>
</dbReference>
<dbReference type="Proteomes" id="UP000490821">
    <property type="component" value="Unassembled WGS sequence"/>
</dbReference>
<comment type="caution">
    <text evidence="1">The sequence shown here is derived from an EMBL/GenBank/DDBJ whole genome shotgun (WGS) entry which is preliminary data.</text>
</comment>
<dbReference type="RefSeq" id="WP_172471769.1">
    <property type="nucleotide sequence ID" value="NZ_BLMI01000029.1"/>
</dbReference>
<protein>
    <submittedName>
        <fullName evidence="1">Uncharacterized protein</fullName>
    </submittedName>
</protein>
<reference evidence="1 2" key="1">
    <citation type="journal article" date="2020" name="Microbiome">
        <title>Single-cell genomics of uncultured bacteria reveals dietary fiber responders in the mouse gut microbiota.</title>
        <authorList>
            <person name="Chijiiwa R."/>
            <person name="Hosokawa M."/>
            <person name="Kogawa M."/>
            <person name="Nishikawa Y."/>
            <person name="Ide K."/>
            <person name="Sakanashi C."/>
            <person name="Takahashi K."/>
            <person name="Takeyama H."/>
        </authorList>
    </citation>
    <scope>NUCLEOTIDE SEQUENCE [LARGE SCALE GENOMIC DNA]</scope>
    <source>
        <strain evidence="1">IMSAGC_017</strain>
    </source>
</reference>
<accession>A0A829ZB66</accession>
<organism evidence="1 2">
    <name type="scientific">Thomasclavelia cocleata</name>
    <dbReference type="NCBI Taxonomy" id="69824"/>
    <lineage>
        <taxon>Bacteria</taxon>
        <taxon>Bacillati</taxon>
        <taxon>Bacillota</taxon>
        <taxon>Erysipelotrichia</taxon>
        <taxon>Erysipelotrichales</taxon>
        <taxon>Coprobacillaceae</taxon>
        <taxon>Thomasclavelia</taxon>
    </lineage>
</organism>
<evidence type="ECO:0000313" key="1">
    <source>
        <dbReference type="EMBL" id="GFI40194.1"/>
    </source>
</evidence>
<sequence>MRFDEELEQFVFEYHGLVFAWDEEPGGDYMKQVKAISEKYNTQLDSIIESMIPDITATFGDFSMDEIKEKLGKPIINYDNGQVNYLEQSFDDIHIFTFEFMDDEFQDLKYFSMDG</sequence>
<name>A0A829ZB66_9FIRM</name>
<proteinExistence type="predicted"/>
<gene>
    <name evidence="1" type="ORF">IMSAGC017_00225</name>
</gene>